<sequence>MPDSKENTQNNVFIDSLKALISFIPQPGKVYTLIHAMIIVQALIVSMRALYMGSWAVLLLIITLPVIIISALCMTAKRAWLLA</sequence>
<dbReference type="EMBL" id="FRDI01000012">
    <property type="protein sequence ID" value="SHN70499.1"/>
    <property type="molecule type" value="Genomic_DNA"/>
</dbReference>
<keyword evidence="1" id="KW-1133">Transmembrane helix</keyword>
<accession>A0A1M7TI96</accession>
<proteinExistence type="predicted"/>
<dbReference type="RefSeq" id="WP_143145548.1">
    <property type="nucleotide sequence ID" value="NZ_FRDI01000012.1"/>
</dbReference>
<evidence type="ECO:0000256" key="1">
    <source>
        <dbReference type="SAM" id="Phobius"/>
    </source>
</evidence>
<evidence type="ECO:0000313" key="3">
    <source>
        <dbReference type="Proteomes" id="UP000186469"/>
    </source>
</evidence>
<organism evidence="2 3">
    <name type="scientific">Desulfovibrio litoralis DSM 11393</name>
    <dbReference type="NCBI Taxonomy" id="1121455"/>
    <lineage>
        <taxon>Bacteria</taxon>
        <taxon>Pseudomonadati</taxon>
        <taxon>Thermodesulfobacteriota</taxon>
        <taxon>Desulfovibrionia</taxon>
        <taxon>Desulfovibrionales</taxon>
        <taxon>Desulfovibrionaceae</taxon>
        <taxon>Desulfovibrio</taxon>
    </lineage>
</organism>
<feature type="transmembrane region" description="Helical" evidence="1">
    <location>
        <begin position="30"/>
        <end position="49"/>
    </location>
</feature>
<gene>
    <name evidence="2" type="ORF">SAMN02745728_02053</name>
</gene>
<reference evidence="2 3" key="1">
    <citation type="submission" date="2016-12" db="EMBL/GenBank/DDBJ databases">
        <authorList>
            <person name="Song W.-J."/>
            <person name="Kurnit D.M."/>
        </authorList>
    </citation>
    <scope>NUCLEOTIDE SEQUENCE [LARGE SCALE GENOMIC DNA]</scope>
    <source>
        <strain evidence="2 3">DSM 11393</strain>
    </source>
</reference>
<feature type="non-terminal residue" evidence="2">
    <location>
        <position position="83"/>
    </location>
</feature>
<protein>
    <submittedName>
        <fullName evidence="2">Uncharacterized protein</fullName>
    </submittedName>
</protein>
<dbReference type="Proteomes" id="UP000186469">
    <property type="component" value="Unassembled WGS sequence"/>
</dbReference>
<name>A0A1M7TI96_9BACT</name>
<keyword evidence="1" id="KW-0812">Transmembrane</keyword>
<evidence type="ECO:0000313" key="2">
    <source>
        <dbReference type="EMBL" id="SHN70499.1"/>
    </source>
</evidence>
<feature type="transmembrane region" description="Helical" evidence="1">
    <location>
        <begin position="55"/>
        <end position="76"/>
    </location>
</feature>
<keyword evidence="3" id="KW-1185">Reference proteome</keyword>
<dbReference type="AlphaFoldDB" id="A0A1M7TI96"/>
<keyword evidence="1" id="KW-0472">Membrane</keyword>